<dbReference type="SUPFAM" id="SSF117130">
    <property type="entry name" value="CsrA-like"/>
    <property type="match status" value="1"/>
</dbReference>
<reference evidence="2" key="1">
    <citation type="submission" date="2022-11" db="EMBL/GenBank/DDBJ databases">
        <title>Pseudomonas triclosanedens sp. nov., a triclosan degrader isolated from activated sludge.</title>
        <authorList>
            <person name="Yin Y."/>
            <person name="Lu Z."/>
        </authorList>
    </citation>
    <scope>NUCLEOTIDE SEQUENCE</scope>
    <source>
        <strain evidence="2">ZM23</strain>
    </source>
</reference>
<dbReference type="Gene3D" id="2.60.40.4380">
    <property type="entry name" value="Translational regulator CsrA"/>
    <property type="match status" value="1"/>
</dbReference>
<keyword evidence="1" id="KW-0010">Activator</keyword>
<accession>A0ABY7A6H4</accession>
<evidence type="ECO:0000256" key="1">
    <source>
        <dbReference type="ARBA" id="ARBA00023159"/>
    </source>
</evidence>
<evidence type="ECO:0000313" key="2">
    <source>
        <dbReference type="EMBL" id="WAI51699.1"/>
    </source>
</evidence>
<evidence type="ECO:0000313" key="3">
    <source>
        <dbReference type="Proteomes" id="UP001163624"/>
    </source>
</evidence>
<gene>
    <name evidence="2" type="ORF">OU419_10755</name>
</gene>
<name>A0ABY7A6H4_9PSED</name>
<proteinExistence type="predicted"/>
<dbReference type="RefSeq" id="WP_254472144.1">
    <property type="nucleotide sequence ID" value="NZ_CP113432.1"/>
</dbReference>
<organism evidence="2 3">
    <name type="scientific">Pseudomonas triclosanedens</name>
    <dbReference type="NCBI Taxonomy" id="2961893"/>
    <lineage>
        <taxon>Bacteria</taxon>
        <taxon>Pseudomonadati</taxon>
        <taxon>Pseudomonadota</taxon>
        <taxon>Gammaproteobacteria</taxon>
        <taxon>Pseudomonadales</taxon>
        <taxon>Pseudomonadaceae</taxon>
        <taxon>Pseudomonas</taxon>
    </lineage>
</organism>
<dbReference type="InterPro" id="IPR003751">
    <property type="entry name" value="CsrA"/>
</dbReference>
<sequence length="79" mass="8742">MGNLCLTRRAGEQIRLTIDPAVDTDKLLRLLLRDGITVQMLEVDHGKVRLAIEAPNQVKILRAELVNDWPTVGGVILAD</sequence>
<dbReference type="Pfam" id="PF02599">
    <property type="entry name" value="CsrA"/>
    <property type="match status" value="1"/>
</dbReference>
<dbReference type="Proteomes" id="UP001163624">
    <property type="component" value="Chromosome"/>
</dbReference>
<keyword evidence="3" id="KW-1185">Reference proteome</keyword>
<dbReference type="InterPro" id="IPR036107">
    <property type="entry name" value="CsrA_sf"/>
</dbReference>
<dbReference type="EMBL" id="CP113432">
    <property type="protein sequence ID" value="WAI51699.1"/>
    <property type="molecule type" value="Genomic_DNA"/>
</dbReference>
<protein>
    <submittedName>
        <fullName evidence="2">Carbon storage regulator</fullName>
    </submittedName>
</protein>